<dbReference type="InterPro" id="IPR003599">
    <property type="entry name" value="Ig_sub"/>
</dbReference>
<dbReference type="InterPro" id="IPR036116">
    <property type="entry name" value="FN3_sf"/>
</dbReference>
<feature type="transmembrane region" description="Helical" evidence="7">
    <location>
        <begin position="1231"/>
        <end position="1253"/>
    </location>
</feature>
<dbReference type="Gene3D" id="2.60.40.10">
    <property type="entry name" value="Immunoglobulins"/>
    <property type="match status" value="6"/>
</dbReference>
<dbReference type="PANTHER" id="PTHR23278:SF30">
    <property type="entry name" value="SIDESTEP VIII, ISOFORM B"/>
    <property type="match status" value="1"/>
</dbReference>
<name>A0A1I8Q3J1_STOCA</name>
<dbReference type="GO" id="GO:0016020">
    <property type="term" value="C:membrane"/>
    <property type="evidence" value="ECO:0007669"/>
    <property type="project" value="UniProtKB-SubCell"/>
</dbReference>
<evidence type="ECO:0000313" key="10">
    <source>
        <dbReference type="EnsemblMetazoa" id="SCAU013547-PA"/>
    </source>
</evidence>
<feature type="region of interest" description="Disordered" evidence="6">
    <location>
        <begin position="1103"/>
        <end position="1129"/>
    </location>
</feature>
<evidence type="ECO:0000256" key="6">
    <source>
        <dbReference type="SAM" id="MobiDB-lite"/>
    </source>
</evidence>
<dbReference type="InterPro" id="IPR003961">
    <property type="entry name" value="FN3_dom"/>
</dbReference>
<dbReference type="SUPFAM" id="SSF48726">
    <property type="entry name" value="Immunoglobulin"/>
    <property type="match status" value="5"/>
</dbReference>
<evidence type="ECO:0000256" key="5">
    <source>
        <dbReference type="ARBA" id="ARBA00023157"/>
    </source>
</evidence>
<dbReference type="Proteomes" id="UP000095300">
    <property type="component" value="Unassembled WGS sequence"/>
</dbReference>
<dbReference type="InterPro" id="IPR003598">
    <property type="entry name" value="Ig_sub2"/>
</dbReference>
<dbReference type="PROSITE" id="PS50853">
    <property type="entry name" value="FN3"/>
    <property type="match status" value="1"/>
</dbReference>
<dbReference type="InterPro" id="IPR036179">
    <property type="entry name" value="Ig-like_dom_sf"/>
</dbReference>
<dbReference type="PANTHER" id="PTHR23278">
    <property type="entry name" value="SIDESTEP PROTEIN"/>
    <property type="match status" value="1"/>
</dbReference>
<feature type="region of interest" description="Disordered" evidence="6">
    <location>
        <begin position="1046"/>
        <end position="1068"/>
    </location>
</feature>
<dbReference type="VEuPathDB" id="VectorBase:SCAU013547"/>
<feature type="domain" description="Ig-like" evidence="8">
    <location>
        <begin position="257"/>
        <end position="351"/>
    </location>
</feature>
<dbReference type="InterPro" id="IPR007110">
    <property type="entry name" value="Ig-like_dom"/>
</dbReference>
<feature type="region of interest" description="Disordered" evidence="6">
    <location>
        <begin position="779"/>
        <end position="799"/>
    </location>
</feature>
<evidence type="ECO:0000259" key="9">
    <source>
        <dbReference type="PROSITE" id="PS50853"/>
    </source>
</evidence>
<feature type="region of interest" description="Disordered" evidence="6">
    <location>
        <begin position="1629"/>
        <end position="1655"/>
    </location>
</feature>
<feature type="region of interest" description="Disordered" evidence="6">
    <location>
        <begin position="1572"/>
        <end position="1594"/>
    </location>
</feature>
<dbReference type="EnsemblMetazoa" id="SCAU013547-RA">
    <property type="protein sequence ID" value="SCAU013547-PA"/>
    <property type="gene ID" value="SCAU013547"/>
</dbReference>
<keyword evidence="3 7" id="KW-1133">Transmembrane helix</keyword>
<feature type="compositionally biased region" description="Low complexity" evidence="6">
    <location>
        <begin position="844"/>
        <end position="860"/>
    </location>
</feature>
<protein>
    <recommendedName>
        <fullName evidence="12">Nephrin</fullName>
    </recommendedName>
</protein>
<feature type="domain" description="Ig-like" evidence="8">
    <location>
        <begin position="453"/>
        <end position="547"/>
    </location>
</feature>
<feature type="domain" description="Fibronectin type-III" evidence="9">
    <location>
        <begin position="551"/>
        <end position="644"/>
    </location>
</feature>
<sequence length="1722" mass="184877">MLICCTSPTISTRARVTPTAMTRNIEEENVKFLLQGPPVVAESILGTNARLPCNVTPPLLEDRVALVIWYKVGLKTPIYSVDTRESNFSHGTHWSDEAYRERLSFALDGRTGTLTMTNAQQEDTGEYRCRVDFQKSPTRNSKVNLTVIIPPESIIILDHKGTTIKDHTLGPYNEGAIINITCVAIGGSPQPRVTWWHENTLLDGSSHPLSDRRVGNILSLGKLKRKNLHMQLTCVAANNNITVPITNTVTLDMNLRPLFVKLQGENRPLSADNSYQLSCVVTGSRPAPTITWWKGSTPMKNTHEIANPDGNMTTSILTFTPTIDDRGKYLSCRAEQSMIPESGMEDGWKLDIYHIPVVSLELGTNSMNSTLREGIDVFFECNIKSNPWVSKVSWRHNGNILENNIAEGIIVANQSLVLQNVSRARSGIYTCVGNNREGDGESNPVNLDIRFAPVCRQGQRTVYSTGRHEMAKIACEIEANPAEATYVWRFNATLAETIDIPASLIAIDRGRSIAHYTPVSENDYGTLLCWASNEIGDQTEPCVYTVTPAGEPDPLINCTLLNQTSTGFQIECLEGFDGGLQQDFIMEVYVNGTTRHPKIYKSKTPYFEVRGLIPGAGYNVFLVAHNSKGRSNATILQVYTLKDPEKQTVLITYKKHFVPSMPLLNGATIFTPTTPTPYNLTPPPKSNKKNLSLAYAPVIEDIRPFLGILVGIVVSIILVAFIIVIIVRMRGSSGRDRNNYMHGTTTAQGRGNNNGLGSLHNSHDMHNGRGNCHVTSSIDSIDKNPDIIPQDGHDEDDEWTTSAHNHAFATAALAEQNAVITSSTTYDHIIPTYAVVDKKSQAQHLQQLQQQQQHQQQTQQMSVQPPPSHHGQYVQYNTLIPASKMGAFAAQQQQTNKNDLTHGDMGMGGGGPQRMTPYCSATLGRPRQTDLKRAEPNIYSQIDLAHHPMYSTSPMFATNTITGVTMSHPSQLATFTTPHSMYAHKIVSAAQQPPSLTQSHHHPTMSQHSAAVVVAAAAAAAAANNHANNGLGSICSGGGGLLQTTGGMMPMHMPPPPVSHHNAQQHQSIICASSQKRPQSPLAQSASVKAAAAATAASAAAANSTAAPTSTGLPCTSSSSSSVSTSGGSSGMVGMLHLQGNGSIVGVSSLGSAGVYTNEASTNPGLLKTVPEEIVHHQLNGESILLTQDRSNGTRFTPTTPTPYNLTPPPKSNKKNLSLAYAPVIEDIRPFLGILVGIVVSIILVAFIIVIIVRMRGSSGRDRNNYMHGTTTAQGRGNNNGLGSLHNSHDMHNGRGNCHVTSSIDSIDKNPDIIPQDGHDEDDEWTTSAHNHAFATAALAEQNAVITSSTTYDHIIPTYAVVDKKSQAQHLQQLQQQQQHQQQTQQMSVQPPPSHHGQYVQYNTLIPASKMGAFAAQQQQTNKNDLTHGDMGMGGGGPQRMTPYCSATLGRPRQTDLKRAEPNIYSQIDLAHHPMYSTSPMFATNTITGVTMSHPSQLATFTTPHSMYAHKIVSAAQQPPSLTQSHHHPTMSQHSAAVVVAAAAAAAAANNHANNGLGSICSGGGGLLQTTGGMMPMHMPPPPVSHHNAQQHQSIICASSQKRPQSPLAQSASVKAAAAATAASAAAANSTAAPTSTGLPCTSSSSSSVSTSGGSSGMVGMLHLQGNGSIVGVSSLGSAGVYTNEASTNPGLLKTVPEEIVHHQLNGESILLTQDRSNGTRF</sequence>
<dbReference type="SMART" id="SM00408">
    <property type="entry name" value="IGc2"/>
    <property type="match status" value="3"/>
</dbReference>
<feature type="transmembrane region" description="Helical" evidence="7">
    <location>
        <begin position="705"/>
        <end position="727"/>
    </location>
</feature>
<dbReference type="Pfam" id="PF07686">
    <property type="entry name" value="V-set"/>
    <property type="match status" value="1"/>
</dbReference>
<dbReference type="SMART" id="SM00406">
    <property type="entry name" value="IGv"/>
    <property type="match status" value="1"/>
</dbReference>
<dbReference type="STRING" id="35570.A0A1I8Q3J1"/>
<proteinExistence type="predicted"/>
<feature type="domain" description="Ig-like" evidence="8">
    <location>
        <begin position="18"/>
        <end position="146"/>
    </location>
</feature>
<dbReference type="InterPro" id="IPR013783">
    <property type="entry name" value="Ig-like_fold"/>
</dbReference>
<feature type="region of interest" description="Disordered" evidence="6">
    <location>
        <begin position="1191"/>
        <end position="1211"/>
    </location>
</feature>
<dbReference type="SUPFAM" id="SSF49265">
    <property type="entry name" value="Fibronectin type III"/>
    <property type="match status" value="1"/>
</dbReference>
<feature type="domain" description="Ig-like" evidence="8">
    <location>
        <begin position="356"/>
        <end position="448"/>
    </location>
</feature>
<accession>A0A1I8Q3J1</accession>
<evidence type="ECO:0000256" key="4">
    <source>
        <dbReference type="ARBA" id="ARBA00023136"/>
    </source>
</evidence>
<keyword evidence="2 7" id="KW-0812">Transmembrane</keyword>
<feature type="region of interest" description="Disordered" evidence="6">
    <location>
        <begin position="1370"/>
        <end position="1399"/>
    </location>
</feature>
<comment type="subcellular location">
    <subcellularLocation>
        <location evidence="1">Membrane</location>
        <topology evidence="1">Single-pass membrane protein</topology>
    </subcellularLocation>
</comment>
<evidence type="ECO:0008006" key="12">
    <source>
        <dbReference type="Google" id="ProtNLM"/>
    </source>
</evidence>
<feature type="region of interest" description="Disordered" evidence="6">
    <location>
        <begin position="844"/>
        <end position="873"/>
    </location>
</feature>
<dbReference type="InterPro" id="IPR013162">
    <property type="entry name" value="CD80_C2-set"/>
</dbReference>
<reference evidence="10" key="1">
    <citation type="submission" date="2020-05" db="UniProtKB">
        <authorList>
            <consortium name="EnsemblMetazoa"/>
        </authorList>
    </citation>
    <scope>IDENTIFICATION</scope>
    <source>
        <strain evidence="10">USDA</strain>
    </source>
</reference>
<evidence type="ECO:0000259" key="8">
    <source>
        <dbReference type="PROSITE" id="PS50835"/>
    </source>
</evidence>
<organism evidence="10 11">
    <name type="scientific">Stomoxys calcitrans</name>
    <name type="common">Stable fly</name>
    <name type="synonym">Conops calcitrans</name>
    <dbReference type="NCBI Taxonomy" id="35570"/>
    <lineage>
        <taxon>Eukaryota</taxon>
        <taxon>Metazoa</taxon>
        <taxon>Ecdysozoa</taxon>
        <taxon>Arthropoda</taxon>
        <taxon>Hexapoda</taxon>
        <taxon>Insecta</taxon>
        <taxon>Pterygota</taxon>
        <taxon>Neoptera</taxon>
        <taxon>Endopterygota</taxon>
        <taxon>Diptera</taxon>
        <taxon>Brachycera</taxon>
        <taxon>Muscomorpha</taxon>
        <taxon>Muscoidea</taxon>
        <taxon>Muscidae</taxon>
        <taxon>Stomoxys</taxon>
    </lineage>
</organism>
<evidence type="ECO:0000256" key="7">
    <source>
        <dbReference type="SAM" id="Phobius"/>
    </source>
</evidence>
<evidence type="ECO:0000256" key="3">
    <source>
        <dbReference type="ARBA" id="ARBA00022989"/>
    </source>
</evidence>
<evidence type="ECO:0000256" key="2">
    <source>
        <dbReference type="ARBA" id="ARBA00022692"/>
    </source>
</evidence>
<feature type="domain" description="Ig-like" evidence="8">
    <location>
        <begin position="151"/>
        <end position="250"/>
    </location>
</feature>
<dbReference type="Pfam" id="PF08205">
    <property type="entry name" value="C2-set_2"/>
    <property type="match status" value="1"/>
</dbReference>
<dbReference type="SMART" id="SM00409">
    <property type="entry name" value="IG"/>
    <property type="match status" value="3"/>
</dbReference>
<keyword evidence="4 7" id="KW-0472">Membrane</keyword>
<evidence type="ECO:0000313" key="11">
    <source>
        <dbReference type="Proteomes" id="UP000095300"/>
    </source>
</evidence>
<dbReference type="PROSITE" id="PS50835">
    <property type="entry name" value="IG_LIKE"/>
    <property type="match status" value="5"/>
</dbReference>
<evidence type="ECO:0000256" key="1">
    <source>
        <dbReference type="ARBA" id="ARBA00004167"/>
    </source>
</evidence>
<dbReference type="Pfam" id="PF13927">
    <property type="entry name" value="Ig_3"/>
    <property type="match status" value="1"/>
</dbReference>
<dbReference type="InterPro" id="IPR013106">
    <property type="entry name" value="Ig_V-set"/>
</dbReference>
<keyword evidence="11" id="KW-1185">Reference proteome</keyword>
<feature type="compositionally biased region" description="Low complexity" evidence="6">
    <location>
        <begin position="1370"/>
        <end position="1386"/>
    </location>
</feature>
<keyword evidence="5" id="KW-1015">Disulfide bond</keyword>